<dbReference type="Pfam" id="PF03178">
    <property type="entry name" value="CPSF_A"/>
    <property type="match status" value="1"/>
</dbReference>
<feature type="domain" description="RSE1/DDB1/CPSF1 C-terminal" evidence="2">
    <location>
        <begin position="1229"/>
        <end position="1596"/>
    </location>
</feature>
<dbReference type="InParanoid" id="A0A1Z5J7Q7"/>
<keyword evidence="4" id="KW-1185">Reference proteome</keyword>
<accession>A0A1Z5J7Q7</accession>
<comment type="caution">
    <text evidence="3">The sequence shown here is derived from an EMBL/GenBank/DDBJ whole genome shotgun (WGS) entry which is preliminary data.</text>
</comment>
<dbReference type="InterPro" id="IPR015943">
    <property type="entry name" value="WD40/YVTN_repeat-like_dom_sf"/>
</dbReference>
<dbReference type="EMBL" id="BDSP01000013">
    <property type="protein sequence ID" value="GAX09989.1"/>
    <property type="molecule type" value="Genomic_DNA"/>
</dbReference>
<proteinExistence type="predicted"/>
<name>A0A1Z5J7Q7_FISSO</name>
<organism evidence="3 4">
    <name type="scientific">Fistulifera solaris</name>
    <name type="common">Oleaginous diatom</name>
    <dbReference type="NCBI Taxonomy" id="1519565"/>
    <lineage>
        <taxon>Eukaryota</taxon>
        <taxon>Sar</taxon>
        <taxon>Stramenopiles</taxon>
        <taxon>Ochrophyta</taxon>
        <taxon>Bacillariophyta</taxon>
        <taxon>Bacillariophyceae</taxon>
        <taxon>Bacillariophycidae</taxon>
        <taxon>Naviculales</taxon>
        <taxon>Naviculaceae</taxon>
        <taxon>Fistulifera</taxon>
    </lineage>
</organism>
<evidence type="ECO:0000256" key="1">
    <source>
        <dbReference type="SAM" id="MobiDB-lite"/>
    </source>
</evidence>
<evidence type="ECO:0000313" key="4">
    <source>
        <dbReference type="Proteomes" id="UP000198406"/>
    </source>
</evidence>
<dbReference type="OrthoDB" id="6109at2759"/>
<dbReference type="InterPro" id="IPR004871">
    <property type="entry name" value="RSE1/DDB1/CPSF1_C"/>
</dbReference>
<reference evidence="3 4" key="1">
    <citation type="journal article" date="2015" name="Plant Cell">
        <title>Oil accumulation by the oleaginous diatom Fistulifera solaris as revealed by the genome and transcriptome.</title>
        <authorList>
            <person name="Tanaka T."/>
            <person name="Maeda Y."/>
            <person name="Veluchamy A."/>
            <person name="Tanaka M."/>
            <person name="Abida H."/>
            <person name="Marechal E."/>
            <person name="Bowler C."/>
            <person name="Muto M."/>
            <person name="Sunaga Y."/>
            <person name="Tanaka M."/>
            <person name="Yoshino T."/>
            <person name="Taniguchi T."/>
            <person name="Fukuda Y."/>
            <person name="Nemoto M."/>
            <person name="Matsumoto M."/>
            <person name="Wong P.S."/>
            <person name="Aburatani S."/>
            <person name="Fujibuchi W."/>
        </authorList>
    </citation>
    <scope>NUCLEOTIDE SEQUENCE [LARGE SCALE GENOMIC DNA]</scope>
    <source>
        <strain evidence="3 4">JPCC DA0580</strain>
    </source>
</reference>
<dbReference type="GO" id="GO:0003676">
    <property type="term" value="F:nucleic acid binding"/>
    <property type="evidence" value="ECO:0007669"/>
    <property type="project" value="InterPro"/>
</dbReference>
<dbReference type="Proteomes" id="UP000198406">
    <property type="component" value="Unassembled WGS sequence"/>
</dbReference>
<dbReference type="GO" id="GO:0005634">
    <property type="term" value="C:nucleus"/>
    <property type="evidence" value="ECO:0007669"/>
    <property type="project" value="InterPro"/>
</dbReference>
<protein>
    <submittedName>
        <fullName evidence="3">Cleavage and polyadenylation specificity factor subunit 1</fullName>
    </submittedName>
</protein>
<sequence length="1631" mass="177515">MSAPASRPVHPCILSLTKGSRGAEFATWAHITSHDVPNLVTASASTLHVYSVTPDGTLRFEYFFGNLAGEIIFLTTLSGVKKDALLVGFAGPPRLTVLTIQDGRLRAESLVDLTTLLTQYSHGACVEEDMMVSVQNQKPMTVACNMGGGIAVALMEIHSQAGSWYVTDPYVLPLATLSRSSLPYMVDTPASTATTGFGDILGVKFLSGFLEATLVLLHSDPAGKIWSGRLGREKGQGGATPLYLTALSVSVVHNRAAVLWCRPVPNDALYVEFIGDALVVVGANTLVFLDCIGSVNQVMAVNGWARSTCPASLMSAIAPNPLLKLSLQLDGSCLTAISSTTAILSLRAGHLYILQYAVDAWTLLPLGQSLGTVGEVTLLTSLPMEGAAKELLRKMQPSAESSEFSLGIVFAGSRLGDSFLLGYALETKSLTMKSIKQELHASLSIKSEENNDSNLENDATDPEYERLLRLEEEALYAPVSKGDSEPHLIQPSDNEDEENDISANPRKKPRLISITLVRALTPLDMIVNLGPLGPSCIGPQSKAPDFLLESLDTTTQSPDSIFGATAHIFPCGYGSSGGLAVATVFGRDDRMIISEHDCVDVVSMFSAPTAGYLFLGVSPRGGGGTTVLKVSSHESDEDLFDFCEVDPNGLLDGGIVFESTVLGTGEFTDGHFAVCVKQSDEARLRLLIFDKSFRFRNESFIDMQVECSISSLTPFVQQSHGDEQTLTFGCLWTSGEATVVVCNKNGITSILDVGKTTSDSSTAVPMDMDDDDPEETRRKEFYASTTIVGLDVFVAPSSTFPSSFELTGKGMGQTEIKRSSLHDFENQWSIIDEEDELLYSAKSRAAESLRNARDVSCGESVSTEENLFVAICRQSSALEVYAADRGKLRLCWQSFGCGLGTDCLKFDLPGEHRLPSMTLVCVKELRFFLMGASNIDENSLSRTMCLAVETTAGDVIVYQQSKNELSGHPTSFHKVDLGVAGRRSKEQDRHNAKLSRKKVCSSQGESDIPTFSTNALHRVTKLSGQDGCFIAGYRPMWIIAERGAPSYVLHRTRHAAPAGGTDKPLRAYCAGFFSESSHDAGFVTLHERVGKVGSQRITLFRGLSSGFENPSIISGCGTFIEKVPMGVTIRHIEFIDDPSISRGSHPLYAVLVSKEFEADQSEWNTDTLAAEERIALEEEKEQAMIQKQVEADLGGFDIHSEWVEEIDRENCFDIDLDLGGAPPVRNSAYSLWLVDAAKGWTVIDSFQLGEYEHGMTLKVMSLSDMKVEPGSASAELEEETDFESAMFIAVGTGIVNHNGEDVSSKGRALLFTVTKKLDDVAELKLRYEKEVFHGPVTTLECLSIDGKNRLVVGAGADINIEQWGNDRLTQVGFFRATMEVSNIQLFKNFFLLSDAYDSLYFLVWRESDKSLTLLAKDYDPIPVYAAGLMSRGPNMTIVCHDDRQNLTFVQYAPGEAAARGGNKLVCRADCHVGHQTTCFKSHQCRSSLIIHSATPISSRAALKQQDTFFGRSDDDQRLAVHYGTTDGTMAAIVPISEPLFWRLTALQSVMANALDADCALNPRGWRLYRRTPRRGGCRSNYRKKSVIDGDLVIRFVDLPVAEQEDLAASIGSTVDLIFDNLLEIQCGSMIL</sequence>
<gene>
    <name evidence="3" type="ORF">FisN_11Lh018</name>
</gene>
<dbReference type="PANTHER" id="PTHR10644">
    <property type="entry name" value="DNA REPAIR/RNA PROCESSING CPSF FAMILY"/>
    <property type="match status" value="1"/>
</dbReference>
<evidence type="ECO:0000259" key="2">
    <source>
        <dbReference type="Pfam" id="PF03178"/>
    </source>
</evidence>
<evidence type="ECO:0000313" key="3">
    <source>
        <dbReference type="EMBL" id="GAX09989.1"/>
    </source>
</evidence>
<dbReference type="Gene3D" id="2.130.10.10">
    <property type="entry name" value="YVTN repeat-like/Quinoprotein amine dehydrogenase"/>
    <property type="match status" value="2"/>
</dbReference>
<dbReference type="InterPro" id="IPR050358">
    <property type="entry name" value="RSE1/DDB1/CFT1"/>
</dbReference>
<feature type="region of interest" description="Disordered" evidence="1">
    <location>
        <begin position="479"/>
        <end position="505"/>
    </location>
</feature>